<dbReference type="RefSeq" id="YP_009046758.1">
    <property type="nucleotide sequence ID" value="NC_024451.1"/>
</dbReference>
<gene>
    <name evidence="1" type="primary">144R</name>
    <name evidence="1" type="ORF">IIV31_144R</name>
</gene>
<dbReference type="Proteomes" id="UP000114278">
    <property type="component" value="Segment"/>
</dbReference>
<sequence length="109" mass="12840">MALENIHDLCVKNVIQEIEKFCRNCETKYKISGLFSLYNGIDTKQEKKEESLEIKYGHKTIILNEIIFLKTEEREEVFCKIVNDDAVPLTHEDEVLCRQFNQRVVEGLF</sequence>
<dbReference type="KEGG" id="vg:19738728"/>
<dbReference type="GeneID" id="19738728"/>
<evidence type="ECO:0000313" key="2">
    <source>
        <dbReference type="Proteomes" id="UP000114278"/>
    </source>
</evidence>
<organism evidence="1 2">
    <name type="scientific">Armadillidium vulgare iridescent virus</name>
    <dbReference type="NCBI Taxonomy" id="72201"/>
    <lineage>
        <taxon>Viruses</taxon>
        <taxon>Varidnaviria</taxon>
        <taxon>Bamfordvirae</taxon>
        <taxon>Nucleocytoviricota</taxon>
        <taxon>Megaviricetes</taxon>
        <taxon>Pimascovirales</taxon>
        <taxon>Pimascovirales incertae sedis</taxon>
        <taxon>Iridoviridae</taxon>
        <taxon>Betairidovirinae</taxon>
        <taxon>Iridovirus</taxon>
        <taxon>Iridovirus armadillidium1</taxon>
        <taxon>Invertebrate iridescent virus 31</taxon>
    </lineage>
</organism>
<accession>A0A068QKL7</accession>
<dbReference type="OrthoDB" id="41147at10239"/>
<name>A0A068QKL7_9VIRU</name>
<protein>
    <submittedName>
        <fullName evidence="1">Uncharacterized protein</fullName>
    </submittedName>
</protein>
<dbReference type="EMBL" id="HF920637">
    <property type="protein sequence ID" value="CCV02516.1"/>
    <property type="molecule type" value="Genomic_DNA"/>
</dbReference>
<keyword evidence="2" id="KW-1185">Reference proteome</keyword>
<evidence type="ECO:0000313" key="1">
    <source>
        <dbReference type="EMBL" id="CCV02516.1"/>
    </source>
</evidence>
<reference evidence="1 2" key="1">
    <citation type="journal article" date="2014" name="J. Gen. Virol.">
        <title>Genome sequence of a crustacean iridovirus, IIV31, isolated from the pill bug, Armadillidium vulgare.</title>
        <authorList>
            <person name="Piegu B."/>
            <person name="Guizard S."/>
            <person name="Yeping T."/>
            <person name="Cruaud C."/>
            <person name="Asgari S."/>
            <person name="Bideshi D.K."/>
            <person name="Federici B.A."/>
            <person name="Bigot Y."/>
        </authorList>
    </citation>
    <scope>NUCLEOTIDE SEQUENCE [LARGE SCALE GENOMIC DNA]</scope>
</reference>
<proteinExistence type="predicted"/>